<gene>
    <name evidence="5" type="primary">capA</name>
    <name evidence="5" type="ORF">NCTC503_02119</name>
</gene>
<keyword evidence="3" id="KW-0812">Transmembrane</keyword>
<organism evidence="5 6">
    <name type="scientific">Hathewaya histolytica</name>
    <name type="common">Clostridium histolyticum</name>
    <dbReference type="NCBI Taxonomy" id="1498"/>
    <lineage>
        <taxon>Bacteria</taxon>
        <taxon>Bacillati</taxon>
        <taxon>Bacillota</taxon>
        <taxon>Clostridia</taxon>
        <taxon>Eubacteriales</taxon>
        <taxon>Clostridiaceae</taxon>
        <taxon>Hathewaya</taxon>
    </lineage>
</organism>
<dbReference type="KEGG" id="hhw:NCTC503_02119"/>
<sequence length="399" mass="45150">MANKRTTNLTGRQQKRLKHFFFVILFVLLLGIISSVIFIASNLIESKGSKHTSTPITAKQDIKNEDSSKKNISTPKKENISNPKPDTHTEVLISSVGDCTIGSDSKFSGETLPVVLANKGMDYSYFFKNVATYFKNDDLTVANLETTFTNATNKMPKAFNFKAPPSYSKALTLGSIEAVNIANNHIYDYNKKGFDDTKETLKNEGVNFFGEGTIWKTTIKNKKFAFLGYRGWEENINFEKLKNEIVKLKNEGNIVIINFHWGMERQNYPIEFQKKLAKFSIDNGADLIIGHHPHVLQGIETYKGKYICYSLGNFCFGGNTNPKDKDTIILQTQFKFKNDKLIETGIKAIPCRISSVNYKNDYCPTPLKGDSGARILQRLNKISPRAGFNISEEFHFEKH</sequence>
<proteinExistence type="inferred from homology"/>
<accession>A0A4U9RN89</accession>
<dbReference type="RefSeq" id="WP_171012044.1">
    <property type="nucleotide sequence ID" value="NZ_CBCRUQ010000013.1"/>
</dbReference>
<dbReference type="SMART" id="SM00854">
    <property type="entry name" value="PGA_cap"/>
    <property type="match status" value="1"/>
</dbReference>
<dbReference type="PANTHER" id="PTHR33393:SF13">
    <property type="entry name" value="PGA BIOSYNTHESIS PROTEIN CAPA"/>
    <property type="match status" value="1"/>
</dbReference>
<evidence type="ECO:0000256" key="1">
    <source>
        <dbReference type="ARBA" id="ARBA00005662"/>
    </source>
</evidence>
<dbReference type="Pfam" id="PF09587">
    <property type="entry name" value="PGA_cap"/>
    <property type="match status" value="1"/>
</dbReference>
<evidence type="ECO:0000313" key="5">
    <source>
        <dbReference type="EMBL" id="VTQ93479.1"/>
    </source>
</evidence>
<dbReference type="InterPro" id="IPR052169">
    <property type="entry name" value="CW_Biosynth-Accessory"/>
</dbReference>
<keyword evidence="3" id="KW-0472">Membrane</keyword>
<dbReference type="InterPro" id="IPR029052">
    <property type="entry name" value="Metallo-depent_PP-like"/>
</dbReference>
<dbReference type="AlphaFoldDB" id="A0A4U9RN89"/>
<feature type="region of interest" description="Disordered" evidence="2">
    <location>
        <begin position="48"/>
        <end position="87"/>
    </location>
</feature>
<keyword evidence="3" id="KW-1133">Transmembrane helix</keyword>
<dbReference type="EMBL" id="LR590481">
    <property type="protein sequence ID" value="VTQ93479.1"/>
    <property type="molecule type" value="Genomic_DNA"/>
</dbReference>
<evidence type="ECO:0000256" key="2">
    <source>
        <dbReference type="SAM" id="MobiDB-lite"/>
    </source>
</evidence>
<protein>
    <submittedName>
        <fullName evidence="5">Encapsulation protein capA</fullName>
    </submittedName>
</protein>
<name>A0A4U9RN89_HATHI</name>
<reference evidence="5 6" key="1">
    <citation type="submission" date="2019-05" db="EMBL/GenBank/DDBJ databases">
        <authorList>
            <consortium name="Pathogen Informatics"/>
        </authorList>
    </citation>
    <scope>NUCLEOTIDE SEQUENCE [LARGE SCALE GENOMIC DNA]</scope>
    <source>
        <strain evidence="5 6">NCTC503</strain>
    </source>
</reference>
<dbReference type="CDD" id="cd07381">
    <property type="entry name" value="MPP_CapA"/>
    <property type="match status" value="1"/>
</dbReference>
<dbReference type="PANTHER" id="PTHR33393">
    <property type="entry name" value="POLYGLUTAMINE SYNTHESIS ACCESSORY PROTEIN RV0574C-RELATED"/>
    <property type="match status" value="1"/>
</dbReference>
<feature type="compositionally biased region" description="Basic and acidic residues" evidence="2">
    <location>
        <begin position="60"/>
        <end position="87"/>
    </location>
</feature>
<evidence type="ECO:0000313" key="6">
    <source>
        <dbReference type="Proteomes" id="UP000308489"/>
    </source>
</evidence>
<dbReference type="Gene3D" id="3.60.21.10">
    <property type="match status" value="1"/>
</dbReference>
<evidence type="ECO:0000256" key="3">
    <source>
        <dbReference type="SAM" id="Phobius"/>
    </source>
</evidence>
<dbReference type="SUPFAM" id="SSF56300">
    <property type="entry name" value="Metallo-dependent phosphatases"/>
    <property type="match status" value="1"/>
</dbReference>
<dbReference type="InterPro" id="IPR019079">
    <property type="entry name" value="Capsule_synth_CapA"/>
</dbReference>
<feature type="transmembrane region" description="Helical" evidence="3">
    <location>
        <begin position="20"/>
        <end position="44"/>
    </location>
</feature>
<evidence type="ECO:0000259" key="4">
    <source>
        <dbReference type="SMART" id="SM00854"/>
    </source>
</evidence>
<keyword evidence="6" id="KW-1185">Reference proteome</keyword>
<comment type="similarity">
    <text evidence="1">Belongs to the CapA family.</text>
</comment>
<feature type="domain" description="Capsule synthesis protein CapA" evidence="4">
    <location>
        <begin position="92"/>
        <end position="318"/>
    </location>
</feature>
<dbReference type="Proteomes" id="UP000308489">
    <property type="component" value="Chromosome 1"/>
</dbReference>